<sequence length="599" mass="66709">MKGTVVGTWVNTCKKLYGEEITKGTLEECALGRDKIFSPMEDVQDNVVYKLIETIAGKVNKDKKQIWESVGEDNINAFFESFPAFFEHENLFSFLKSMFDVHVVMTKKFPGAKPPLITIKPISKREAVFLYKSKRGMFDYLQGMLKGSAKFFNEEIKCDILEQGDDFVKIKITFDKDIYYKKTFRFNKLLSFGFIKSFGAKVGIFTFIISIVTFIPIMGLNNYIKAIIAALISSVSAFVAAEIMIGPKRIISETIENLKNNNFVVDGNIVTGDFWEELYDELGAYIKSMTANFVGFKGLTDEMNAFVGNVSDISGSMKETSGQISTVVEQVSESFVSQAENTQDSVTVLNANIESLNQVVENENANKKQLEETIDKINNSYKSVDTTSKNILESLTKFQEVKSKGLELSNKAKDINNIVLIVAEISDQTNLLALNASIEAARAGEMGKGFSVVAEEVRKLAEETKDAVKNINSNLELFVTDIGELVQKIEAQYYVLEKETSNLENVRTLSKDANASAKAVADSMIETVEKLNSEANSISKIYENIEAIAAISEENSASSEEVSASVTEYMSQISKLTEGIDEFKKIAENFKGDLKKYKI</sequence>
<dbReference type="InterPro" id="IPR004089">
    <property type="entry name" value="MCPsignal_dom"/>
</dbReference>
<evidence type="ECO:0000259" key="7">
    <source>
        <dbReference type="PROSITE" id="PS50234"/>
    </source>
</evidence>
<evidence type="ECO:0000256" key="2">
    <source>
        <dbReference type="ARBA" id="ARBA00029447"/>
    </source>
</evidence>
<proteinExistence type="inferred from homology"/>
<evidence type="ECO:0000313" key="9">
    <source>
        <dbReference type="Proteomes" id="UP001623592"/>
    </source>
</evidence>
<feature type="domain" description="VWFA" evidence="7">
    <location>
        <begin position="306"/>
        <end position="545"/>
    </location>
</feature>
<feature type="domain" description="Methyl-accepting transducer" evidence="6">
    <location>
        <begin position="313"/>
        <end position="570"/>
    </location>
</feature>
<keyword evidence="9" id="KW-1185">Reference proteome</keyword>
<dbReference type="PANTHER" id="PTHR32089">
    <property type="entry name" value="METHYL-ACCEPTING CHEMOTAXIS PROTEIN MCPB"/>
    <property type="match status" value="1"/>
</dbReference>
<dbReference type="EMBL" id="JBJIAA010000015">
    <property type="protein sequence ID" value="MFL0252182.1"/>
    <property type="molecule type" value="Genomic_DNA"/>
</dbReference>
<evidence type="ECO:0000259" key="6">
    <source>
        <dbReference type="PROSITE" id="PS50111"/>
    </source>
</evidence>
<keyword evidence="5" id="KW-0812">Transmembrane</keyword>
<comment type="similarity">
    <text evidence="2">Belongs to the methyl-accepting chemotaxis (MCP) protein family.</text>
</comment>
<keyword evidence="4" id="KW-0175">Coiled coil</keyword>
<dbReference type="InterPro" id="IPR011644">
    <property type="entry name" value="Heme_NO-bd"/>
</dbReference>
<dbReference type="PROSITE" id="PS50111">
    <property type="entry name" value="CHEMOTAXIS_TRANSDUC_2"/>
    <property type="match status" value="1"/>
</dbReference>
<feature type="coiled-coil region" evidence="4">
    <location>
        <begin position="346"/>
        <end position="387"/>
    </location>
</feature>
<feature type="transmembrane region" description="Helical" evidence="5">
    <location>
        <begin position="223"/>
        <end position="245"/>
    </location>
</feature>
<reference evidence="8 9" key="1">
    <citation type="submission" date="2024-11" db="EMBL/GenBank/DDBJ databases">
        <authorList>
            <person name="Heng Y.C."/>
            <person name="Lim A.C.H."/>
            <person name="Lee J.K.Y."/>
            <person name="Kittelmann S."/>
        </authorList>
    </citation>
    <scope>NUCLEOTIDE SEQUENCE [LARGE SCALE GENOMIC DNA]</scope>
    <source>
        <strain evidence="8 9">WILCCON 0114</strain>
    </source>
</reference>
<dbReference type="Gene3D" id="3.90.1520.10">
    <property type="entry name" value="H-NOX domain"/>
    <property type="match status" value="1"/>
</dbReference>
<dbReference type="InterPro" id="IPR038158">
    <property type="entry name" value="H-NOX_domain_sf"/>
</dbReference>
<feature type="transmembrane region" description="Helical" evidence="5">
    <location>
        <begin position="198"/>
        <end position="217"/>
    </location>
</feature>
<dbReference type="SUPFAM" id="SSF58104">
    <property type="entry name" value="Methyl-accepting chemotaxis protein (MCP) signaling domain"/>
    <property type="match status" value="1"/>
</dbReference>
<name>A0ABW8TIQ0_9CLOT</name>
<gene>
    <name evidence="8" type="ORF">ACJDT4_17350</name>
</gene>
<keyword evidence="5" id="KW-0472">Membrane</keyword>
<evidence type="ECO:0000256" key="4">
    <source>
        <dbReference type="SAM" id="Coils"/>
    </source>
</evidence>
<organism evidence="8 9">
    <name type="scientific">Clostridium neuense</name>
    <dbReference type="NCBI Taxonomy" id="1728934"/>
    <lineage>
        <taxon>Bacteria</taxon>
        <taxon>Bacillati</taxon>
        <taxon>Bacillota</taxon>
        <taxon>Clostridia</taxon>
        <taxon>Eubacteriales</taxon>
        <taxon>Clostridiaceae</taxon>
        <taxon>Clostridium</taxon>
    </lineage>
</organism>
<dbReference type="RefSeq" id="WP_406788829.1">
    <property type="nucleotide sequence ID" value="NZ_JBJIAA010000015.1"/>
</dbReference>
<dbReference type="PRINTS" id="PR00260">
    <property type="entry name" value="CHEMTRNSDUCR"/>
</dbReference>
<evidence type="ECO:0000256" key="5">
    <source>
        <dbReference type="SAM" id="Phobius"/>
    </source>
</evidence>
<evidence type="ECO:0000313" key="8">
    <source>
        <dbReference type="EMBL" id="MFL0252182.1"/>
    </source>
</evidence>
<keyword evidence="5" id="KW-1133">Transmembrane helix</keyword>
<dbReference type="InterPro" id="IPR024096">
    <property type="entry name" value="NO_sig/Golgi_transp_ligand-bd"/>
</dbReference>
<dbReference type="PROSITE" id="PS50234">
    <property type="entry name" value="VWFA"/>
    <property type="match status" value="1"/>
</dbReference>
<dbReference type="InterPro" id="IPR002035">
    <property type="entry name" value="VWF_A"/>
</dbReference>
<evidence type="ECO:0000256" key="3">
    <source>
        <dbReference type="PROSITE-ProRule" id="PRU00284"/>
    </source>
</evidence>
<dbReference type="Proteomes" id="UP001623592">
    <property type="component" value="Unassembled WGS sequence"/>
</dbReference>
<dbReference type="Gene3D" id="1.10.287.950">
    <property type="entry name" value="Methyl-accepting chemotaxis protein"/>
    <property type="match status" value="1"/>
</dbReference>
<protein>
    <submittedName>
        <fullName evidence="8">Heme NO-binding domain-containing protein</fullName>
    </submittedName>
</protein>
<dbReference type="SMART" id="SM00283">
    <property type="entry name" value="MA"/>
    <property type="match status" value="1"/>
</dbReference>
<evidence type="ECO:0000256" key="1">
    <source>
        <dbReference type="ARBA" id="ARBA00023224"/>
    </source>
</evidence>
<comment type="caution">
    <text evidence="8">The sequence shown here is derived from an EMBL/GenBank/DDBJ whole genome shotgun (WGS) entry which is preliminary data.</text>
</comment>
<dbReference type="Pfam" id="PF00015">
    <property type="entry name" value="MCPsignal"/>
    <property type="match status" value="1"/>
</dbReference>
<dbReference type="InterPro" id="IPR004090">
    <property type="entry name" value="Chemotax_Me-accpt_rcpt"/>
</dbReference>
<dbReference type="Pfam" id="PF07700">
    <property type="entry name" value="HNOB"/>
    <property type="match status" value="1"/>
</dbReference>
<dbReference type="PANTHER" id="PTHR32089:SF112">
    <property type="entry name" value="LYSOZYME-LIKE PROTEIN-RELATED"/>
    <property type="match status" value="1"/>
</dbReference>
<accession>A0ABW8TIQ0</accession>
<keyword evidence="1 3" id="KW-0807">Transducer</keyword>
<dbReference type="SUPFAM" id="SSF111126">
    <property type="entry name" value="Ligand-binding domain in the NO signalling and Golgi transport"/>
    <property type="match status" value="1"/>
</dbReference>